<dbReference type="RefSeq" id="WP_070792235.1">
    <property type="nucleotide sequence ID" value="NZ_MKIR01000020.1"/>
</dbReference>
<evidence type="ECO:0000256" key="1">
    <source>
        <dbReference type="ARBA" id="ARBA00010266"/>
    </source>
</evidence>
<accession>A0A1E8GNW1</accession>
<keyword evidence="3" id="KW-1133">Transmembrane helix</keyword>
<dbReference type="SMART" id="SM00047">
    <property type="entry name" value="LYZ2"/>
    <property type="match status" value="1"/>
</dbReference>
<dbReference type="Proteomes" id="UP000178622">
    <property type="component" value="Unassembled WGS sequence"/>
</dbReference>
<keyword evidence="3" id="KW-0812">Transmembrane</keyword>
<keyword evidence="2" id="KW-0378">Hydrolase</keyword>
<gene>
    <name evidence="5" type="ORF">BG261_03765</name>
</gene>
<name>A0A1E8GNW1_9LACT</name>
<feature type="domain" description="Mannosyl-glycoprotein endo-beta-N-acetylglucosamidase-like" evidence="4">
    <location>
        <begin position="40"/>
        <end position="198"/>
    </location>
</feature>
<dbReference type="Pfam" id="PF01832">
    <property type="entry name" value="Glucosaminidase"/>
    <property type="match status" value="1"/>
</dbReference>
<proteinExistence type="inferred from homology"/>
<evidence type="ECO:0000259" key="4">
    <source>
        <dbReference type="SMART" id="SM00047"/>
    </source>
</evidence>
<dbReference type="AlphaFoldDB" id="A0A1E8GNW1"/>
<keyword evidence="3" id="KW-0472">Membrane</keyword>
<keyword evidence="6" id="KW-1185">Reference proteome</keyword>
<dbReference type="GO" id="GO:0004040">
    <property type="term" value="F:amidase activity"/>
    <property type="evidence" value="ECO:0007669"/>
    <property type="project" value="InterPro"/>
</dbReference>
<dbReference type="EMBL" id="MKIR01000020">
    <property type="protein sequence ID" value="OFI49198.1"/>
    <property type="molecule type" value="Genomic_DNA"/>
</dbReference>
<feature type="transmembrane region" description="Helical" evidence="3">
    <location>
        <begin position="7"/>
        <end position="24"/>
    </location>
</feature>
<organism evidence="5 6">
    <name type="scientific">Floricoccus tropicus</name>
    <dbReference type="NCBI Taxonomy" id="1859473"/>
    <lineage>
        <taxon>Bacteria</taxon>
        <taxon>Bacillati</taxon>
        <taxon>Bacillota</taxon>
        <taxon>Bacilli</taxon>
        <taxon>Lactobacillales</taxon>
        <taxon>Streptococcaceae</taxon>
        <taxon>Floricoccus</taxon>
    </lineage>
</organism>
<dbReference type="InterPro" id="IPR051056">
    <property type="entry name" value="Glycosyl_Hydrolase_73"/>
</dbReference>
<sequence>MRRKLKIPFIVLFSCFIFLILFFISRISIEYKVEDTISAEVKKNKVSKNEFIKEIAPAAQNVQRSYGIRASLIMAQAILESNFGQSDLASKYNNLFGVKAGTTDKHVKLETKEYIDGKWITIKDDFAWYDSWSDSIIAHAKLMREGVDWDKNLYEDVIAADNYKDAAKSIQEAGYATDPTYADKIIEVIEQYKLYEYDRQ</sequence>
<evidence type="ECO:0000256" key="2">
    <source>
        <dbReference type="ARBA" id="ARBA00022801"/>
    </source>
</evidence>
<evidence type="ECO:0000256" key="3">
    <source>
        <dbReference type="SAM" id="Phobius"/>
    </source>
</evidence>
<dbReference type="Gene3D" id="4.10.80.30">
    <property type="entry name" value="DNA polymerase, domain 6"/>
    <property type="match status" value="1"/>
</dbReference>
<protein>
    <recommendedName>
        <fullName evidence="4">Mannosyl-glycoprotein endo-beta-N-acetylglucosamidase-like domain-containing protein</fullName>
    </recommendedName>
</protein>
<dbReference type="InterPro" id="IPR002901">
    <property type="entry name" value="MGlyc_endo_b_GlcNAc-like_dom"/>
</dbReference>
<evidence type="ECO:0000313" key="5">
    <source>
        <dbReference type="EMBL" id="OFI49198.1"/>
    </source>
</evidence>
<dbReference type="PRINTS" id="PR01002">
    <property type="entry name" value="FLGFLGJ"/>
</dbReference>
<comment type="similarity">
    <text evidence="1">Belongs to the glycosyl hydrolase 73 family.</text>
</comment>
<reference evidence="6" key="1">
    <citation type="submission" date="2016-09" db="EMBL/GenBank/DDBJ databases">
        <title>Draft genome sequence of a novel species of the family Streptococcaceae isolated from flowers.</title>
        <authorList>
            <person name="Chuah L.-O."/>
            <person name="Yap K.-P."/>
            <person name="Thong K.L."/>
            <person name="Liong M.T."/>
            <person name="Ahmad R."/>
            <person name="Rusul G."/>
        </authorList>
    </citation>
    <scope>NUCLEOTIDE SEQUENCE [LARGE SCALE GENOMIC DNA]</scope>
    <source>
        <strain evidence="6">DF1</strain>
    </source>
</reference>
<dbReference type="OrthoDB" id="977752at2"/>
<comment type="caution">
    <text evidence="5">The sequence shown here is derived from an EMBL/GenBank/DDBJ whole genome shotgun (WGS) entry which is preliminary data.</text>
</comment>
<dbReference type="PANTHER" id="PTHR33308">
    <property type="entry name" value="PEPTIDOGLYCAN HYDROLASE FLGJ"/>
    <property type="match status" value="1"/>
</dbReference>
<dbReference type="STRING" id="1859473.BG261_03765"/>
<dbReference type="Gene3D" id="1.10.530.10">
    <property type="match status" value="1"/>
</dbReference>
<evidence type="ECO:0000313" key="6">
    <source>
        <dbReference type="Proteomes" id="UP000178622"/>
    </source>
</evidence>
<dbReference type="PANTHER" id="PTHR33308:SF9">
    <property type="entry name" value="PEPTIDOGLYCAN HYDROLASE FLGJ"/>
    <property type="match status" value="1"/>
</dbReference>